<dbReference type="GO" id="GO:0031177">
    <property type="term" value="F:phosphopantetheine binding"/>
    <property type="evidence" value="ECO:0007669"/>
    <property type="project" value="InterPro"/>
</dbReference>
<evidence type="ECO:0000256" key="4">
    <source>
        <dbReference type="ARBA" id="ARBA00022553"/>
    </source>
</evidence>
<dbReference type="Pfam" id="PF00668">
    <property type="entry name" value="Condensation"/>
    <property type="match status" value="1"/>
</dbReference>
<dbReference type="Pfam" id="PF13193">
    <property type="entry name" value="AMP-binding_C"/>
    <property type="match status" value="1"/>
</dbReference>
<dbReference type="Gene3D" id="3.30.300.30">
    <property type="match status" value="2"/>
</dbReference>
<dbReference type="CDD" id="cd19531">
    <property type="entry name" value="LCL_NRPS-like"/>
    <property type="match status" value="1"/>
</dbReference>
<keyword evidence="6" id="KW-0443">Lipid metabolism</keyword>
<dbReference type="PROSITE" id="PS50075">
    <property type="entry name" value="CARRIER"/>
    <property type="match status" value="2"/>
</dbReference>
<dbReference type="PANTHER" id="PTHR45527:SF1">
    <property type="entry name" value="FATTY ACID SYNTHASE"/>
    <property type="match status" value="1"/>
</dbReference>
<dbReference type="InterPro" id="IPR020845">
    <property type="entry name" value="AMP-binding_CS"/>
</dbReference>
<protein>
    <recommendedName>
        <fullName evidence="8">Carrier domain-containing protein</fullName>
    </recommendedName>
</protein>
<dbReference type="GO" id="GO:0003824">
    <property type="term" value="F:catalytic activity"/>
    <property type="evidence" value="ECO:0007669"/>
    <property type="project" value="InterPro"/>
</dbReference>
<comment type="similarity">
    <text evidence="2">Belongs to the ATP-dependent AMP-binding enzyme family.</text>
</comment>
<dbReference type="CDD" id="cd05931">
    <property type="entry name" value="FAAL"/>
    <property type="match status" value="1"/>
</dbReference>
<keyword evidence="10" id="KW-1185">Reference proteome</keyword>
<dbReference type="SUPFAM" id="SSF47336">
    <property type="entry name" value="ACP-like"/>
    <property type="match status" value="2"/>
</dbReference>
<dbReference type="InterPro" id="IPR042099">
    <property type="entry name" value="ANL_N_sf"/>
</dbReference>
<dbReference type="InterPro" id="IPR000873">
    <property type="entry name" value="AMP-dep_synth/lig_dom"/>
</dbReference>
<dbReference type="Gene3D" id="3.40.50.12780">
    <property type="entry name" value="N-terminal domain of ligase-like"/>
    <property type="match status" value="2"/>
</dbReference>
<dbReference type="InterPro" id="IPR010071">
    <property type="entry name" value="AA_adenyl_dom"/>
</dbReference>
<feature type="compositionally biased region" description="Polar residues" evidence="7">
    <location>
        <begin position="1897"/>
        <end position="1906"/>
    </location>
</feature>
<dbReference type="InterPro" id="IPR020806">
    <property type="entry name" value="PKS_PP-bd"/>
</dbReference>
<evidence type="ECO:0000256" key="3">
    <source>
        <dbReference type="ARBA" id="ARBA00022450"/>
    </source>
</evidence>
<dbReference type="PROSITE" id="PS00012">
    <property type="entry name" value="PHOSPHOPANTETHEINE"/>
    <property type="match status" value="1"/>
</dbReference>
<name>A0A246JDN7_9BURK</name>
<comment type="cofactor">
    <cofactor evidence="1">
        <name>pantetheine 4'-phosphate</name>
        <dbReference type="ChEBI" id="CHEBI:47942"/>
    </cofactor>
</comment>
<gene>
    <name evidence="9" type="ORF">CDN99_10935</name>
</gene>
<dbReference type="GO" id="GO:0008610">
    <property type="term" value="P:lipid biosynthetic process"/>
    <property type="evidence" value="ECO:0007669"/>
    <property type="project" value="InterPro"/>
</dbReference>
<dbReference type="FunFam" id="3.40.50.12780:FF:000013">
    <property type="entry name" value="Long-chain-fatty-acid--AMP ligase FadD32"/>
    <property type="match status" value="1"/>
</dbReference>
<keyword evidence="5" id="KW-0276">Fatty acid metabolism</keyword>
<evidence type="ECO:0000256" key="5">
    <source>
        <dbReference type="ARBA" id="ARBA00022832"/>
    </source>
</evidence>
<evidence type="ECO:0000256" key="7">
    <source>
        <dbReference type="SAM" id="MobiDB-lite"/>
    </source>
</evidence>
<dbReference type="InterPro" id="IPR006162">
    <property type="entry name" value="Ppantetheine_attach_site"/>
</dbReference>
<dbReference type="GO" id="GO:0044550">
    <property type="term" value="P:secondary metabolite biosynthetic process"/>
    <property type="evidence" value="ECO:0007669"/>
    <property type="project" value="TreeGrafter"/>
</dbReference>
<dbReference type="Gene3D" id="3.30.559.10">
    <property type="entry name" value="Chloramphenicol acetyltransferase-like domain"/>
    <property type="match status" value="1"/>
</dbReference>
<dbReference type="Gene3D" id="3.30.559.30">
    <property type="entry name" value="Nonribosomal peptide synthetase, condensation domain"/>
    <property type="match status" value="1"/>
</dbReference>
<dbReference type="SUPFAM" id="SSF52777">
    <property type="entry name" value="CoA-dependent acyltransferases"/>
    <property type="match status" value="2"/>
</dbReference>
<dbReference type="GO" id="GO:0071766">
    <property type="term" value="P:Actinobacterium-type cell wall biogenesis"/>
    <property type="evidence" value="ECO:0007669"/>
    <property type="project" value="UniProtKB-ARBA"/>
</dbReference>
<organism evidence="9 10">
    <name type="scientific">Roseateles aquatilis</name>
    <dbReference type="NCBI Taxonomy" id="431061"/>
    <lineage>
        <taxon>Bacteria</taxon>
        <taxon>Pseudomonadati</taxon>
        <taxon>Pseudomonadota</taxon>
        <taxon>Betaproteobacteria</taxon>
        <taxon>Burkholderiales</taxon>
        <taxon>Sphaerotilaceae</taxon>
        <taxon>Roseateles</taxon>
    </lineage>
</organism>
<evidence type="ECO:0000259" key="8">
    <source>
        <dbReference type="PROSITE" id="PS50075"/>
    </source>
</evidence>
<evidence type="ECO:0000313" key="9">
    <source>
        <dbReference type="EMBL" id="OWQ90694.1"/>
    </source>
</evidence>
<keyword evidence="3" id="KW-0596">Phosphopantetheine</keyword>
<dbReference type="Gene3D" id="3.40.50.980">
    <property type="match status" value="2"/>
</dbReference>
<evidence type="ECO:0000256" key="1">
    <source>
        <dbReference type="ARBA" id="ARBA00001957"/>
    </source>
</evidence>
<dbReference type="SMART" id="SM00823">
    <property type="entry name" value="PKS_PP"/>
    <property type="match status" value="2"/>
</dbReference>
<dbReference type="GO" id="GO:0043041">
    <property type="term" value="P:amino acid activation for nonribosomal peptide biosynthetic process"/>
    <property type="evidence" value="ECO:0007669"/>
    <property type="project" value="TreeGrafter"/>
</dbReference>
<feature type="domain" description="Carrier" evidence="8">
    <location>
        <begin position="685"/>
        <end position="763"/>
    </location>
</feature>
<dbReference type="Gene3D" id="1.10.1200.10">
    <property type="entry name" value="ACP-like"/>
    <property type="match status" value="2"/>
</dbReference>
<dbReference type="PROSITE" id="PS00455">
    <property type="entry name" value="AMP_BINDING"/>
    <property type="match status" value="2"/>
</dbReference>
<dbReference type="InterPro" id="IPR036736">
    <property type="entry name" value="ACP-like_sf"/>
</dbReference>
<dbReference type="Pfam" id="PF00550">
    <property type="entry name" value="PP-binding"/>
    <property type="match status" value="2"/>
</dbReference>
<dbReference type="EMBL" id="NIOF01000004">
    <property type="protein sequence ID" value="OWQ90694.1"/>
    <property type="molecule type" value="Genomic_DNA"/>
</dbReference>
<feature type="compositionally biased region" description="Acidic residues" evidence="7">
    <location>
        <begin position="172"/>
        <end position="194"/>
    </location>
</feature>
<evidence type="ECO:0000256" key="2">
    <source>
        <dbReference type="ARBA" id="ARBA00006432"/>
    </source>
</evidence>
<feature type="region of interest" description="Disordered" evidence="7">
    <location>
        <begin position="156"/>
        <end position="194"/>
    </location>
</feature>
<reference evidence="9 10" key="1">
    <citation type="journal article" date="2008" name="Int. J. Syst. Evol. Microbiol.">
        <title>Description of Roseateles aquatilis sp. nov. and Roseateles terrae sp. nov., in the class Betaproteobacteria, and emended description of the genus Roseateles.</title>
        <authorList>
            <person name="Gomila M."/>
            <person name="Bowien B."/>
            <person name="Falsen E."/>
            <person name="Moore E.R."/>
            <person name="Lalucat J."/>
        </authorList>
    </citation>
    <scope>NUCLEOTIDE SEQUENCE [LARGE SCALE GENOMIC DNA]</scope>
    <source>
        <strain evidence="9 10">CCUG 48205</strain>
    </source>
</reference>
<dbReference type="InterPro" id="IPR040097">
    <property type="entry name" value="FAAL/FAAC"/>
</dbReference>
<evidence type="ECO:0000256" key="6">
    <source>
        <dbReference type="ARBA" id="ARBA00023098"/>
    </source>
</evidence>
<dbReference type="Gene3D" id="2.30.38.10">
    <property type="entry name" value="Luciferase, Domain 3"/>
    <property type="match status" value="1"/>
</dbReference>
<dbReference type="FunFam" id="3.30.300.30:FF:000010">
    <property type="entry name" value="Enterobactin synthetase component F"/>
    <property type="match status" value="1"/>
</dbReference>
<dbReference type="Pfam" id="PF00501">
    <property type="entry name" value="AMP-binding"/>
    <property type="match status" value="2"/>
</dbReference>
<dbReference type="PANTHER" id="PTHR45527">
    <property type="entry name" value="NONRIBOSOMAL PEPTIDE SYNTHETASE"/>
    <property type="match status" value="1"/>
</dbReference>
<dbReference type="InterPro" id="IPR009081">
    <property type="entry name" value="PP-bd_ACP"/>
</dbReference>
<evidence type="ECO:0000313" key="10">
    <source>
        <dbReference type="Proteomes" id="UP000197468"/>
    </source>
</evidence>
<dbReference type="NCBIfam" id="TIGR01733">
    <property type="entry name" value="AA-adenyl-dom"/>
    <property type="match status" value="1"/>
</dbReference>
<feature type="domain" description="Carrier" evidence="8">
    <location>
        <begin position="1815"/>
        <end position="1890"/>
    </location>
</feature>
<feature type="region of interest" description="Disordered" evidence="7">
    <location>
        <begin position="1780"/>
        <end position="1817"/>
    </location>
</feature>
<comment type="caution">
    <text evidence="9">The sequence shown here is derived from an EMBL/GenBank/DDBJ whole genome shotgun (WGS) entry which is preliminary data.</text>
</comment>
<accession>A0A246JDN7</accession>
<dbReference type="SUPFAM" id="SSF56801">
    <property type="entry name" value="Acetyl-CoA synthetase-like"/>
    <property type="match status" value="2"/>
</dbReference>
<dbReference type="GO" id="GO:0006631">
    <property type="term" value="P:fatty acid metabolic process"/>
    <property type="evidence" value="ECO:0007669"/>
    <property type="project" value="UniProtKB-KW"/>
</dbReference>
<dbReference type="InterPro" id="IPR001242">
    <property type="entry name" value="Condensation_dom"/>
</dbReference>
<keyword evidence="4" id="KW-0597">Phosphoprotein</keyword>
<dbReference type="InterPro" id="IPR025110">
    <property type="entry name" value="AMP-bd_C"/>
</dbReference>
<dbReference type="InterPro" id="IPR023213">
    <property type="entry name" value="CAT-like_dom_sf"/>
</dbReference>
<dbReference type="InterPro" id="IPR045851">
    <property type="entry name" value="AMP-bd_C_sf"/>
</dbReference>
<dbReference type="Proteomes" id="UP000197468">
    <property type="component" value="Unassembled WGS sequence"/>
</dbReference>
<sequence>MTGPHMNQPSVATDFPPHFVAHLRALAERRPEDIALIAIRDREGREEDIGVGYAALDRRVRALAATLQRRFDAGDRALILLENGDHYVVAFLACLYAGIIAVPAFPPESTRPQHLARLQGMAADSQARCVLTTRDLADRFGATLCELSGIDTEAAVAGGGGRDGRSKVDGNADIDVDADADADADTDGDGDTDGDSAAIAKVVARIEVVAVDEFDHAGEDAAARWRVHAPRGGDIAFLQYTSGSTSAPKGVMVSHDSLMANERAIEEGLSVGPDDVFVTWLPLFHDMGLIGGMLQPLHRGIKLVLMPTRLMLERPVRWLQALSRHRGTISGGPDFAFRLCVDRVRDTQLQTLDLSSWRLAFSGAEPVRHDTLRAFVDRFAPAGFSAAAPYPCYGLAEATLFVTGGTRGEGLVATAFDAEALARGRAEPHAGGTRLVACGRAPTAHGVLIVDAASGAALPPGRVGEIWASGPSIASGYWQKPRASAETFVERDGRRWLRTGDLGFEHDGRLYVAGRLKDMIIVRGHNVYPQDVERAVEAGVEAVRKGRVAAFRVEVDGVEGIGVAAEVSRGLQKLVTPQALSDLLCEVVVAQAGEAPLAIALLQPGGLPKTSSGKLQRAACRQGWTQRSLEAYALFERGQPLMSAEPQGVWRTDAGFTSGADAGADPGLDAGQGAGAAAPAAALDAPLDETTAALVALWRDVLGLAPTRPCGADSHFFALGGNSLLAVQLAARIGQQWRIDFPARQVFEHARLRAQVEAIRAAAPVAHETATIVALAPAVRRGPLPLSSAQRQHYFLWQLDPGSSAYHVPCVLRIDGDVDPERLRRAFARLLARHDVLRSVFRVREDGEIEQSVEAGATAALHCIGLADVDGADREDRARRIVTRLIAEPFDLARGPLVRAVLVKLSGRDHLLALVVHHIAVDGASMQMLMDELAARYGSPCGDSDVSPPSPLQYADYAVWQREAVDPAREALQMAFWRDQLRTAGGEPAPDLVLPTDHPRSRHQRQHADSIEVELPADIVARLRAQAGAEGTTLFMSLLAGFQVLLHRYTGQREIRVGAPFANRPLPQLQDMVGCFVNTLVLRADIDGGDCLDAVVRQVRQVVLEAQAHQGVPLDRLMRELQPQRGLDAQSPFQVVFNHLQVSHDRAERQTGWSIAEVAVLPEHAQFELVLETREIADGAVRARLVWSSERFEAATMARLVGHYLAVLRALSDRPDLAVRDVDLIGAQERDTLHRWGGNPDARRDAQPVHRLFERHAAARPDAPALLFGDEVVPYGDLNRRANRLARRLRSLGVGSEVQVGIAMDRSPELIVALLAVLKAGGAYVPLEPSHPAARLRSMIEDSGMRLLLTQRGQAKRLLAGHAARVLVLDEADVARQPGAGIDGEPHAELDAGLDAGLEVELEAQPDVDVDLDQALDLDLDLAVDPGQLAYVIYTSGSTGAPKGVAVAHGPFAMHCVETATLYEMGPHSRELHFLSFAFDGAHERLFTALGCGASLVLRDGALWSPRDTLGAIGRHGVTNGGFPAVYLQELAHAAAGPGGAPAVHLYSFGGEAMPREGLELAQRHLGAKVLINGYGPTETVVTPTLWKARTDEPLPTAAYAPIGRPVGDRKALVLDAGLDLLPQGLVGELYLGGSGLARGYPARGGLTAERFVADPFDAAGGRLYRTGDLVRWNAQGQLEYLGRADQQIKIRGFRIEPGEVEAALLAQPGVRQAAVVVRAGPGGPRLLGYVAPRPGQALHAAALRERLADRLPDYMVPAAVVVLEALPVNVNGKVDRSALPEPRAVDGGRGASGEGHAVRMGGGATSDGAGENDATSDDLERQLSLVLAEVLGVAHVGLTDNFFDLGGHSLLLIRLHRLLEDRLHAGLSVVDLFRHPNVEALARRIRQDRAARDGNHSPSAGSGSPTDERADAAVPLLAAPIDDADHRRRAALLQRRKRLAERTH</sequence>
<proteinExistence type="inferred from homology"/>
<feature type="region of interest" description="Disordered" evidence="7">
    <location>
        <begin position="1888"/>
        <end position="1922"/>
    </location>
</feature>
<dbReference type="GO" id="GO:0005737">
    <property type="term" value="C:cytoplasm"/>
    <property type="evidence" value="ECO:0007669"/>
    <property type="project" value="TreeGrafter"/>
</dbReference>